<keyword evidence="3" id="KW-1185">Reference proteome</keyword>
<protein>
    <submittedName>
        <fullName evidence="2">Uncharacterized protein</fullName>
    </submittedName>
</protein>
<evidence type="ECO:0000256" key="1">
    <source>
        <dbReference type="SAM" id="SignalP"/>
    </source>
</evidence>
<dbReference type="Proteomes" id="UP000624279">
    <property type="component" value="Unassembled WGS sequence"/>
</dbReference>
<comment type="caution">
    <text evidence="2">The sequence shown here is derived from an EMBL/GenBank/DDBJ whole genome shotgun (WGS) entry which is preliminary data.</text>
</comment>
<keyword evidence="1" id="KW-0732">Signal</keyword>
<reference evidence="2 3" key="1">
    <citation type="submission" date="2020-08" db="EMBL/GenBank/DDBJ databases">
        <title>Novel species isolated from subtropical streams in China.</title>
        <authorList>
            <person name="Lu H."/>
        </authorList>
    </citation>
    <scope>NUCLEOTIDE SEQUENCE [LARGE SCALE GENOMIC DNA]</scope>
    <source>
        <strain evidence="2 3">LX15W</strain>
    </source>
</reference>
<evidence type="ECO:0000313" key="3">
    <source>
        <dbReference type="Proteomes" id="UP000624279"/>
    </source>
</evidence>
<proteinExistence type="predicted"/>
<name>A0ABR6YE55_9BURK</name>
<organism evidence="2 3">
    <name type="scientific">Undibacterium flavidum</name>
    <dbReference type="NCBI Taxonomy" id="2762297"/>
    <lineage>
        <taxon>Bacteria</taxon>
        <taxon>Pseudomonadati</taxon>
        <taxon>Pseudomonadota</taxon>
        <taxon>Betaproteobacteria</taxon>
        <taxon>Burkholderiales</taxon>
        <taxon>Oxalobacteraceae</taxon>
        <taxon>Undibacterium</taxon>
    </lineage>
</organism>
<dbReference type="EMBL" id="JACOGA010000013">
    <property type="protein sequence ID" value="MBC3874838.1"/>
    <property type="molecule type" value="Genomic_DNA"/>
</dbReference>
<evidence type="ECO:0000313" key="2">
    <source>
        <dbReference type="EMBL" id="MBC3874838.1"/>
    </source>
</evidence>
<dbReference type="PROSITE" id="PS51257">
    <property type="entry name" value="PROKAR_LIPOPROTEIN"/>
    <property type="match status" value="1"/>
</dbReference>
<feature type="chain" id="PRO_5046973456" evidence="1">
    <location>
        <begin position="34"/>
        <end position="124"/>
    </location>
</feature>
<sequence length="124" mass="14113">MSPNRFSNIKSRRRLFLSVTVLFLLALTACSTAAVNTRMQYWRDEVKLQLPIGTSKRHAEEFFATRGVKLICCVSMSHDKKFHYINERKVASSLLMDYDVVVLLEISPEETVTSVSVQSWGIGL</sequence>
<gene>
    <name evidence="2" type="ORF">H8K55_14695</name>
</gene>
<dbReference type="RefSeq" id="WP_186942817.1">
    <property type="nucleotide sequence ID" value="NZ_JACOGA010000013.1"/>
</dbReference>
<accession>A0ABR6YE55</accession>
<feature type="signal peptide" evidence="1">
    <location>
        <begin position="1"/>
        <end position="33"/>
    </location>
</feature>